<gene>
    <name evidence="1" type="ORF">MRB53_024762</name>
</gene>
<comment type="caution">
    <text evidence="1">The sequence shown here is derived from an EMBL/GenBank/DDBJ whole genome shotgun (WGS) entry which is preliminary data.</text>
</comment>
<dbReference type="Proteomes" id="UP001234297">
    <property type="component" value="Chromosome 7"/>
</dbReference>
<keyword evidence="2" id="KW-1185">Reference proteome</keyword>
<dbReference type="EMBL" id="CM056815">
    <property type="protein sequence ID" value="KAJ8631439.1"/>
    <property type="molecule type" value="Genomic_DNA"/>
</dbReference>
<accession>A0ACC2LEI0</accession>
<organism evidence="1 2">
    <name type="scientific">Persea americana</name>
    <name type="common">Avocado</name>
    <dbReference type="NCBI Taxonomy" id="3435"/>
    <lineage>
        <taxon>Eukaryota</taxon>
        <taxon>Viridiplantae</taxon>
        <taxon>Streptophyta</taxon>
        <taxon>Embryophyta</taxon>
        <taxon>Tracheophyta</taxon>
        <taxon>Spermatophyta</taxon>
        <taxon>Magnoliopsida</taxon>
        <taxon>Magnoliidae</taxon>
        <taxon>Laurales</taxon>
        <taxon>Lauraceae</taxon>
        <taxon>Persea</taxon>
    </lineage>
</organism>
<evidence type="ECO:0000313" key="2">
    <source>
        <dbReference type="Proteomes" id="UP001234297"/>
    </source>
</evidence>
<proteinExistence type="predicted"/>
<sequence length="116" mass="13041">MGRGCNLDLCLLPAGIEANPPSPDSIVSRLEDSTGNEQKLTIFYNGRVSVCDVTELQARAILHLAKREIDERKKPIGTESLSRCQPQVPPLSMKRSLQRFLQKRKNRIQATSPYLH</sequence>
<name>A0ACC2LEI0_PERAE</name>
<protein>
    <submittedName>
        <fullName evidence="1">Uncharacterized protein</fullName>
    </submittedName>
</protein>
<evidence type="ECO:0000313" key="1">
    <source>
        <dbReference type="EMBL" id="KAJ8631439.1"/>
    </source>
</evidence>
<reference evidence="1 2" key="1">
    <citation type="journal article" date="2022" name="Hortic Res">
        <title>A haplotype resolved chromosomal level avocado genome allows analysis of novel avocado genes.</title>
        <authorList>
            <person name="Nath O."/>
            <person name="Fletcher S.J."/>
            <person name="Hayward A."/>
            <person name="Shaw L.M."/>
            <person name="Masouleh A.K."/>
            <person name="Furtado A."/>
            <person name="Henry R.J."/>
            <person name="Mitter N."/>
        </authorList>
    </citation>
    <scope>NUCLEOTIDE SEQUENCE [LARGE SCALE GENOMIC DNA]</scope>
    <source>
        <strain evidence="2">cv. Hass</strain>
    </source>
</reference>